<dbReference type="OrthoDB" id="1681363at2"/>
<dbReference type="AlphaFoldDB" id="A0A1H8XQ25"/>
<evidence type="ECO:0000313" key="4">
    <source>
        <dbReference type="Proteomes" id="UP000198847"/>
    </source>
</evidence>
<evidence type="ECO:0000313" key="3">
    <source>
        <dbReference type="EMBL" id="SEP41917.1"/>
    </source>
</evidence>
<evidence type="ECO:0000256" key="1">
    <source>
        <dbReference type="SAM" id="MobiDB-lite"/>
    </source>
</evidence>
<dbReference type="InterPro" id="IPR032624">
    <property type="entry name" value="DUF4879"/>
</dbReference>
<feature type="chain" id="PRO_5011599851" evidence="2">
    <location>
        <begin position="25"/>
        <end position="156"/>
    </location>
</feature>
<protein>
    <submittedName>
        <fullName evidence="3">Uncharacterized protein</fullName>
    </submittedName>
</protein>
<keyword evidence="2" id="KW-0732">Signal</keyword>
<dbReference type="Gene3D" id="2.60.40.2870">
    <property type="match status" value="1"/>
</dbReference>
<feature type="signal peptide" evidence="2">
    <location>
        <begin position="1"/>
        <end position="24"/>
    </location>
</feature>
<sequence>MKRSMVFVLVLCMAMVFISSVALAAPAPALTDVNIVAFRAENYNSQWQYTPASYPKSMSAYSFSGSELYMSVIYKGYPNWNLTFIKVNGTQYTHNQLCYSQDPFTNGGIVNGYKIVYSIPAADLSSSNTISVSSQGTNGGSDSDVSTNIKFTNPKG</sequence>
<dbReference type="Proteomes" id="UP000198847">
    <property type="component" value="Unassembled WGS sequence"/>
</dbReference>
<dbReference type="Pfam" id="PF16219">
    <property type="entry name" value="DUF4879"/>
    <property type="match status" value="1"/>
</dbReference>
<feature type="region of interest" description="Disordered" evidence="1">
    <location>
        <begin position="130"/>
        <end position="156"/>
    </location>
</feature>
<reference evidence="3 4" key="1">
    <citation type="submission" date="2016-10" db="EMBL/GenBank/DDBJ databases">
        <authorList>
            <person name="de Groot N.N."/>
        </authorList>
    </citation>
    <scope>NUCLEOTIDE SEQUENCE [LARGE SCALE GENOMIC DNA]</scope>
    <source>
        <strain evidence="3 4">DSM 13305</strain>
    </source>
</reference>
<dbReference type="RefSeq" id="WP_091750620.1">
    <property type="nucleotide sequence ID" value="NZ_FODY01000027.1"/>
</dbReference>
<proteinExistence type="predicted"/>
<evidence type="ECO:0000256" key="2">
    <source>
        <dbReference type="SAM" id="SignalP"/>
    </source>
</evidence>
<gene>
    <name evidence="3" type="ORF">SAMN04490178_12725</name>
</gene>
<keyword evidence="4" id="KW-1185">Reference proteome</keyword>
<accession>A0A1H8XQ25</accession>
<dbReference type="EMBL" id="FODY01000027">
    <property type="protein sequence ID" value="SEP41917.1"/>
    <property type="molecule type" value="Genomic_DNA"/>
</dbReference>
<name>A0A1H8XQ25_9FIRM</name>
<organism evidence="3 4">
    <name type="scientific">Propionispora vibrioides</name>
    <dbReference type="NCBI Taxonomy" id="112903"/>
    <lineage>
        <taxon>Bacteria</taxon>
        <taxon>Bacillati</taxon>
        <taxon>Bacillota</taxon>
        <taxon>Negativicutes</taxon>
        <taxon>Selenomonadales</taxon>
        <taxon>Sporomusaceae</taxon>
        <taxon>Propionispora</taxon>
    </lineage>
</organism>